<feature type="transmembrane region" description="Helical" evidence="6">
    <location>
        <begin position="240"/>
        <end position="261"/>
    </location>
</feature>
<feature type="transmembrane region" description="Helical" evidence="6">
    <location>
        <begin position="273"/>
        <end position="292"/>
    </location>
</feature>
<dbReference type="Pfam" id="PF00892">
    <property type="entry name" value="EamA"/>
    <property type="match status" value="2"/>
</dbReference>
<organism evidence="8 9">
    <name type="scientific">Desulfotalea psychrophila (strain LSv54 / DSM 12343)</name>
    <dbReference type="NCBI Taxonomy" id="177439"/>
    <lineage>
        <taxon>Bacteria</taxon>
        <taxon>Pseudomonadati</taxon>
        <taxon>Thermodesulfobacteriota</taxon>
        <taxon>Desulfobulbia</taxon>
        <taxon>Desulfobulbales</taxon>
        <taxon>Desulfocapsaceae</taxon>
        <taxon>Desulfotalea</taxon>
    </lineage>
</organism>
<reference evidence="9" key="1">
    <citation type="journal article" date="2004" name="Environ. Microbiol.">
        <title>The genome of Desulfotalea psychrophila, a sulfate-reducing bacterium from permanently cold Arctic sediments.</title>
        <authorList>
            <person name="Rabus R."/>
            <person name="Ruepp A."/>
            <person name="Frickey T."/>
            <person name="Rattei T."/>
            <person name="Fartmann B."/>
            <person name="Stark M."/>
            <person name="Bauer M."/>
            <person name="Zibat A."/>
            <person name="Lombardot T."/>
            <person name="Becker I."/>
            <person name="Amann J."/>
            <person name="Gellner K."/>
            <person name="Teeling H."/>
            <person name="Leuschner W.D."/>
            <person name="Gloeckner F.-O."/>
            <person name="Lupas A.N."/>
            <person name="Amann R."/>
            <person name="Klenk H.-P."/>
        </authorList>
    </citation>
    <scope>NUCLEOTIDE SEQUENCE [LARGE SCALE GENOMIC DNA]</scope>
    <source>
        <strain evidence="9">DSM 12343 / LSv54</strain>
    </source>
</reference>
<keyword evidence="4 6" id="KW-1133">Transmembrane helix</keyword>
<proteinExistence type="predicted"/>
<dbReference type="Proteomes" id="UP000000602">
    <property type="component" value="Chromosome"/>
</dbReference>
<dbReference type="PANTHER" id="PTHR42920">
    <property type="entry name" value="OS03G0707200 PROTEIN-RELATED"/>
    <property type="match status" value="1"/>
</dbReference>
<comment type="subcellular location">
    <subcellularLocation>
        <location evidence="1">Cell membrane</location>
        <topology evidence="1">Multi-pass membrane protein</topology>
    </subcellularLocation>
</comment>
<evidence type="ECO:0000256" key="1">
    <source>
        <dbReference type="ARBA" id="ARBA00004651"/>
    </source>
</evidence>
<accession>Q6ARU8</accession>
<keyword evidence="2" id="KW-1003">Cell membrane</keyword>
<dbReference type="InterPro" id="IPR037185">
    <property type="entry name" value="EmrE-like"/>
</dbReference>
<protein>
    <submittedName>
        <fullName evidence="8">Hypothetical membrane protein</fullName>
    </submittedName>
</protein>
<feature type="domain" description="EamA" evidence="7">
    <location>
        <begin position="179"/>
        <end position="313"/>
    </location>
</feature>
<keyword evidence="3 6" id="KW-0812">Transmembrane</keyword>
<feature type="domain" description="EamA" evidence="7">
    <location>
        <begin position="29"/>
        <end position="164"/>
    </location>
</feature>
<dbReference type="InterPro" id="IPR051258">
    <property type="entry name" value="Diverse_Substrate_Transporter"/>
</dbReference>
<dbReference type="PANTHER" id="PTHR42920:SF11">
    <property type="entry name" value="INNER MEMBRANE PROTEIN YTFF"/>
    <property type="match status" value="1"/>
</dbReference>
<dbReference type="EMBL" id="CR522870">
    <property type="protein sequence ID" value="CAG34927.1"/>
    <property type="molecule type" value="Genomic_DNA"/>
</dbReference>
<feature type="transmembrane region" description="Helical" evidence="6">
    <location>
        <begin position="153"/>
        <end position="170"/>
    </location>
</feature>
<dbReference type="InterPro" id="IPR000620">
    <property type="entry name" value="EamA_dom"/>
</dbReference>
<evidence type="ECO:0000256" key="3">
    <source>
        <dbReference type="ARBA" id="ARBA00022692"/>
    </source>
</evidence>
<dbReference type="AlphaFoldDB" id="Q6ARU8"/>
<feature type="transmembrane region" description="Helical" evidence="6">
    <location>
        <begin position="119"/>
        <end position="141"/>
    </location>
</feature>
<evidence type="ECO:0000256" key="2">
    <source>
        <dbReference type="ARBA" id="ARBA00022475"/>
    </source>
</evidence>
<feature type="transmembrane region" description="Helical" evidence="6">
    <location>
        <begin position="298"/>
        <end position="315"/>
    </location>
</feature>
<dbReference type="GO" id="GO:0005886">
    <property type="term" value="C:plasma membrane"/>
    <property type="evidence" value="ECO:0007669"/>
    <property type="project" value="UniProtKB-SubCell"/>
</dbReference>
<feature type="transmembrane region" description="Helical" evidence="6">
    <location>
        <begin position="182"/>
        <end position="200"/>
    </location>
</feature>
<evidence type="ECO:0000313" key="8">
    <source>
        <dbReference type="EMBL" id="CAG34927.1"/>
    </source>
</evidence>
<evidence type="ECO:0000259" key="7">
    <source>
        <dbReference type="Pfam" id="PF00892"/>
    </source>
</evidence>
<feature type="transmembrane region" description="Helical" evidence="6">
    <location>
        <begin position="207"/>
        <end position="228"/>
    </location>
</feature>
<feature type="transmembrane region" description="Helical" evidence="6">
    <location>
        <begin position="29"/>
        <end position="49"/>
    </location>
</feature>
<evidence type="ECO:0000256" key="4">
    <source>
        <dbReference type="ARBA" id="ARBA00022989"/>
    </source>
</evidence>
<keyword evidence="9" id="KW-1185">Reference proteome</keyword>
<feature type="transmembrane region" description="Helical" evidence="6">
    <location>
        <begin position="61"/>
        <end position="82"/>
    </location>
</feature>
<dbReference type="eggNOG" id="COG0697">
    <property type="taxonomic scope" value="Bacteria"/>
</dbReference>
<gene>
    <name evidence="8" type="ordered locus">DP0198</name>
</gene>
<dbReference type="SUPFAM" id="SSF103481">
    <property type="entry name" value="Multidrug resistance efflux transporter EmrE"/>
    <property type="match status" value="2"/>
</dbReference>
<evidence type="ECO:0000313" key="9">
    <source>
        <dbReference type="Proteomes" id="UP000000602"/>
    </source>
</evidence>
<evidence type="ECO:0000256" key="5">
    <source>
        <dbReference type="ARBA" id="ARBA00023136"/>
    </source>
</evidence>
<name>Q6ARU8_DESPS</name>
<dbReference type="HOGENOM" id="CLU_033863_4_4_7"/>
<keyword evidence="5 6" id="KW-0472">Membrane</keyword>
<dbReference type="KEGG" id="dps:DP0198"/>
<evidence type="ECO:0000256" key="6">
    <source>
        <dbReference type="SAM" id="Phobius"/>
    </source>
</evidence>
<feature type="transmembrane region" description="Helical" evidence="6">
    <location>
        <begin position="94"/>
        <end position="113"/>
    </location>
</feature>
<sequence length="321" mass="35659">MHGSWRSMFRILMIRGAVLIEKERRREMLWGYLFAIGATAIWSGNFIIARGLSETLSPISLAYYRWAVALLVLLPIGIRPLLREWQELKLHLPYLCLTSLVGVTIFNTMIYVAGHTTTAINLSLISITAPIFIVIFSRLLFAEKITLHKSLGILLVAVGVVLLITGGELARLLRISFAIGDLWMLAAAMFFGLYSILLKYKPRKLSIWAFQLSTFALGLFFLTPFFIWDYCTSPPVSFSASTLGAILYLGVFASLTAFALWNKAILVIGPVRAGMIYYSLPIFSGTAAYLILGEAITSVHLCSVLLIVSGIFTANHDPRKI</sequence>